<keyword evidence="11" id="KW-1185">Reference proteome</keyword>
<evidence type="ECO:0000256" key="8">
    <source>
        <dbReference type="SAM" id="MobiDB-lite"/>
    </source>
</evidence>
<reference evidence="10 11" key="1">
    <citation type="journal article" date="2011" name="Genome Res.">
        <title>Phylogeny-wide analysis of social amoeba genomes highlights ancient origins for complex intercellular communication.</title>
        <authorList>
            <person name="Heidel A.J."/>
            <person name="Lawal H.M."/>
            <person name="Felder M."/>
            <person name="Schilde C."/>
            <person name="Helps N.R."/>
            <person name="Tunggal B."/>
            <person name="Rivero F."/>
            <person name="John U."/>
            <person name="Schleicher M."/>
            <person name="Eichinger L."/>
            <person name="Platzer M."/>
            <person name="Noegel A.A."/>
            <person name="Schaap P."/>
            <person name="Gloeckner G."/>
        </authorList>
    </citation>
    <scope>NUCLEOTIDE SEQUENCE [LARGE SCALE GENOMIC DNA]</scope>
    <source>
        <strain evidence="11">ATCC 26659 / Pp 5 / PN500</strain>
    </source>
</reference>
<feature type="transmembrane region" description="Helical" evidence="9">
    <location>
        <begin position="421"/>
        <end position="439"/>
    </location>
</feature>
<feature type="transmembrane region" description="Helical" evidence="9">
    <location>
        <begin position="561"/>
        <end position="580"/>
    </location>
</feature>
<keyword evidence="6 9" id="KW-0472">Membrane</keyword>
<dbReference type="Pfam" id="PF13965">
    <property type="entry name" value="SID-1_RNA_chan"/>
    <property type="match status" value="1"/>
</dbReference>
<comment type="caution">
    <text evidence="10">The sequence shown here is derived from an EMBL/GenBank/DDBJ whole genome shotgun (WGS) entry which is preliminary data.</text>
</comment>
<feature type="transmembrane region" description="Helical" evidence="9">
    <location>
        <begin position="500"/>
        <end position="529"/>
    </location>
</feature>
<protein>
    <submittedName>
        <fullName evidence="10">Transmembrane protein</fullName>
    </submittedName>
</protein>
<feature type="transmembrane region" description="Helical" evidence="9">
    <location>
        <begin position="445"/>
        <end position="468"/>
    </location>
</feature>
<proteinExistence type="inferred from homology"/>
<evidence type="ECO:0000313" key="11">
    <source>
        <dbReference type="Proteomes" id="UP000001396"/>
    </source>
</evidence>
<dbReference type="RefSeq" id="XP_020434658.1">
    <property type="nucleotide sequence ID" value="XM_020575138.1"/>
</dbReference>
<feature type="compositionally biased region" description="Low complexity" evidence="8">
    <location>
        <begin position="117"/>
        <end position="156"/>
    </location>
</feature>
<keyword evidence="3 9" id="KW-0812">Transmembrane</keyword>
<dbReference type="InterPro" id="IPR025958">
    <property type="entry name" value="SID1_TM_fam"/>
</dbReference>
<evidence type="ECO:0000256" key="2">
    <source>
        <dbReference type="ARBA" id="ARBA00006618"/>
    </source>
</evidence>
<evidence type="ECO:0000313" key="10">
    <source>
        <dbReference type="EMBL" id="EFA82541.1"/>
    </source>
</evidence>
<keyword evidence="5 9" id="KW-1133">Transmembrane helix</keyword>
<dbReference type="InParanoid" id="D3B6Z8"/>
<dbReference type="Proteomes" id="UP000001396">
    <property type="component" value="Unassembled WGS sequence"/>
</dbReference>
<dbReference type="STRING" id="670386.D3B6Z8"/>
<evidence type="ECO:0000256" key="4">
    <source>
        <dbReference type="ARBA" id="ARBA00022729"/>
    </source>
</evidence>
<dbReference type="PANTHER" id="PTHR12185">
    <property type="entry name" value="SID1 TRANSMEMBRANE FAMILY MEMEBER"/>
    <property type="match status" value="1"/>
</dbReference>
<dbReference type="GeneID" id="31359716"/>
<dbReference type="GO" id="GO:0003725">
    <property type="term" value="F:double-stranded RNA binding"/>
    <property type="evidence" value="ECO:0007669"/>
    <property type="project" value="TreeGrafter"/>
</dbReference>
<dbReference type="EMBL" id="ADBJ01000018">
    <property type="protein sequence ID" value="EFA82541.1"/>
    <property type="molecule type" value="Genomic_DNA"/>
</dbReference>
<sequence length="595" mass="67357">MPQRTFSPRTFMGDRGIVLDSYGRVLKNESFSSIYDNDKKIVAPKPWKTSNVTHFSNSQFEEAGQEIQTIILNSFIGDFDDLVGHNDFFENQQNNFGIGKNHLNISNSSIGTTIGHSRNNSTSSSTTTFNSSNNVVQCNSSNSNNNSNSNNSSSSVKATNKSSDNENNECKVNINDFPINSLSIIENYAQDSTSSIIELKIPLFTQSPGLITEPITPPTRTHNPITLNQAFASDINRMMEIDVENDIENDLYDINSSLIEQLPNTVEELMQHSAVQRQLKNQPVYLKYFWKILLIISVFYFLPSIQFVFFQYEDNAQCYFNFKCAHEFLGLKAFNNAGGSFLLILHFTAPKEDGINGLHTDMSLYYCVGVSVLCEGFSSALYHVCPSKLNFQFDTTYMLIGSGLLFFTVHQKRHATFTAGAFRAYSFFAMFIFLNFLSLTAISGYIFWSIFFILFAYISISGSGYLLAHKRLSINPSVSVLWNYVKKIRHPSEVEDKPRLFAIILAFVLNWGIVLASSIVGIGLGFYFFEIAVTNKFLPFDESKELNKPCVVFGYFDTHDVWHFFSAVGLFTVMSVVYFIDYDLRNVPRSLIHVF</sequence>
<comment type="similarity">
    <text evidence="2">Belongs to the SID1 family.</text>
</comment>
<feature type="region of interest" description="Disordered" evidence="8">
    <location>
        <begin position="114"/>
        <end position="170"/>
    </location>
</feature>
<evidence type="ECO:0000256" key="5">
    <source>
        <dbReference type="ARBA" id="ARBA00022989"/>
    </source>
</evidence>
<feature type="transmembrane region" description="Helical" evidence="9">
    <location>
        <begin position="288"/>
        <end position="309"/>
    </location>
</feature>
<dbReference type="GO" id="GO:0005764">
    <property type="term" value="C:lysosome"/>
    <property type="evidence" value="ECO:0007669"/>
    <property type="project" value="TreeGrafter"/>
</dbReference>
<organism evidence="10 11">
    <name type="scientific">Heterostelium pallidum (strain ATCC 26659 / Pp 5 / PN500)</name>
    <name type="common">Cellular slime mold</name>
    <name type="synonym">Polysphondylium pallidum</name>
    <dbReference type="NCBI Taxonomy" id="670386"/>
    <lineage>
        <taxon>Eukaryota</taxon>
        <taxon>Amoebozoa</taxon>
        <taxon>Evosea</taxon>
        <taxon>Eumycetozoa</taxon>
        <taxon>Dictyostelia</taxon>
        <taxon>Acytosteliales</taxon>
        <taxon>Acytosteliaceae</taxon>
        <taxon>Heterostelium</taxon>
    </lineage>
</organism>
<evidence type="ECO:0000256" key="9">
    <source>
        <dbReference type="SAM" id="Phobius"/>
    </source>
</evidence>
<gene>
    <name evidence="10" type="primary">sid1</name>
    <name evidence="10" type="ORF">PPL_04229</name>
</gene>
<evidence type="ECO:0000256" key="6">
    <source>
        <dbReference type="ARBA" id="ARBA00023136"/>
    </source>
</evidence>
<dbReference type="FunCoup" id="D3B6Z8">
    <property type="interactions" value="19"/>
</dbReference>
<evidence type="ECO:0000256" key="1">
    <source>
        <dbReference type="ARBA" id="ARBA00004141"/>
    </source>
</evidence>
<keyword evidence="7" id="KW-0325">Glycoprotein</keyword>
<evidence type="ECO:0000256" key="7">
    <source>
        <dbReference type="ARBA" id="ARBA00023180"/>
    </source>
</evidence>
<evidence type="ECO:0000256" key="3">
    <source>
        <dbReference type="ARBA" id="ARBA00022692"/>
    </source>
</evidence>
<accession>D3B6Z8</accession>
<dbReference type="GO" id="GO:0005886">
    <property type="term" value="C:plasma membrane"/>
    <property type="evidence" value="ECO:0007669"/>
    <property type="project" value="TreeGrafter"/>
</dbReference>
<keyword evidence="4" id="KW-0732">Signal</keyword>
<dbReference type="PANTHER" id="PTHR12185:SF14">
    <property type="entry name" value="CHOLESTEROL UPTAKE PROTEIN 1"/>
    <property type="match status" value="1"/>
</dbReference>
<dbReference type="AlphaFoldDB" id="D3B6Z8"/>
<name>D3B6Z8_HETP5</name>
<dbReference type="GO" id="GO:0051033">
    <property type="term" value="F:RNA transmembrane transporter activity"/>
    <property type="evidence" value="ECO:0007669"/>
    <property type="project" value="TreeGrafter"/>
</dbReference>
<comment type="subcellular location">
    <subcellularLocation>
        <location evidence="1">Membrane</location>
        <topology evidence="1">Multi-pass membrane protein</topology>
    </subcellularLocation>
</comment>